<name>A0A382T3C0_9ZZZZ</name>
<dbReference type="EMBL" id="UINC01133503">
    <property type="protein sequence ID" value="SVD16473.1"/>
    <property type="molecule type" value="Genomic_DNA"/>
</dbReference>
<dbReference type="Pfam" id="PF06094">
    <property type="entry name" value="GGACT"/>
    <property type="match status" value="1"/>
</dbReference>
<evidence type="ECO:0000313" key="3">
    <source>
        <dbReference type="EMBL" id="SVD16473.1"/>
    </source>
</evidence>
<dbReference type="PANTHER" id="PTHR12935:SF0">
    <property type="entry name" value="GAMMA-GLUTAMYLCYCLOTRANSFERASE"/>
    <property type="match status" value="1"/>
</dbReference>
<keyword evidence="1" id="KW-0456">Lyase</keyword>
<dbReference type="InterPro" id="IPR017939">
    <property type="entry name" value="G-Glutamylcylcotransferase"/>
</dbReference>
<dbReference type="GO" id="GO:0003839">
    <property type="term" value="F:gamma-glutamylcyclotransferase activity"/>
    <property type="evidence" value="ECO:0007669"/>
    <property type="project" value="InterPro"/>
</dbReference>
<reference evidence="3" key="1">
    <citation type="submission" date="2018-05" db="EMBL/GenBank/DDBJ databases">
        <authorList>
            <person name="Lanie J.A."/>
            <person name="Ng W.-L."/>
            <person name="Kazmierczak K.M."/>
            <person name="Andrzejewski T.M."/>
            <person name="Davidsen T.M."/>
            <person name="Wayne K.J."/>
            <person name="Tettelin H."/>
            <person name="Glass J.I."/>
            <person name="Rusch D."/>
            <person name="Podicherti R."/>
            <person name="Tsui H.-C.T."/>
            <person name="Winkler M.E."/>
        </authorList>
    </citation>
    <scope>NUCLEOTIDE SEQUENCE</scope>
</reference>
<dbReference type="SUPFAM" id="SSF110857">
    <property type="entry name" value="Gamma-glutamyl cyclotransferase-like"/>
    <property type="match status" value="1"/>
</dbReference>
<accession>A0A382T3C0</accession>
<sequence length="218" mass="25252">MAIKYFAYGSNLDLPQMKRRCPSSKLISKGSLSGYRLTFNRFSSGWGGGVADVIQEQGYEVWGLVFEISDSDLERLDRYEGCYKEQTSLYERWKAVIDIPNGQVCDVWVYTVVEKQKFVPPTSEYLQIIKDAAVKWNFPKSYQDDWYLIPCTTDFPSITSTMKSTIERLRAWDSRTFKEQAKMALEMREQGIKDGTRTEGCPVWDKLSKNLWVRILNG</sequence>
<organism evidence="3">
    <name type="scientific">marine metagenome</name>
    <dbReference type="NCBI Taxonomy" id="408172"/>
    <lineage>
        <taxon>unclassified sequences</taxon>
        <taxon>metagenomes</taxon>
        <taxon>ecological metagenomes</taxon>
    </lineage>
</organism>
<dbReference type="InterPro" id="IPR013024">
    <property type="entry name" value="GGCT-like"/>
</dbReference>
<dbReference type="Gene3D" id="3.10.490.10">
    <property type="entry name" value="Gamma-glutamyl cyclotransferase-like"/>
    <property type="match status" value="1"/>
</dbReference>
<proteinExistence type="predicted"/>
<dbReference type="AlphaFoldDB" id="A0A382T3C0"/>
<feature type="domain" description="Gamma-glutamylcyclotransferase AIG2-like" evidence="2">
    <location>
        <begin position="5"/>
        <end position="114"/>
    </location>
</feature>
<evidence type="ECO:0000259" key="2">
    <source>
        <dbReference type="Pfam" id="PF06094"/>
    </source>
</evidence>
<dbReference type="InterPro" id="IPR036568">
    <property type="entry name" value="GGCT-like_sf"/>
</dbReference>
<feature type="non-terminal residue" evidence="3">
    <location>
        <position position="218"/>
    </location>
</feature>
<dbReference type="PANTHER" id="PTHR12935">
    <property type="entry name" value="GAMMA-GLUTAMYLCYCLOTRANSFERASE"/>
    <property type="match status" value="1"/>
</dbReference>
<protein>
    <recommendedName>
        <fullName evidence="2">Gamma-glutamylcyclotransferase AIG2-like domain-containing protein</fullName>
    </recommendedName>
</protein>
<dbReference type="CDD" id="cd06661">
    <property type="entry name" value="GGCT_like"/>
    <property type="match status" value="1"/>
</dbReference>
<dbReference type="InterPro" id="IPR009288">
    <property type="entry name" value="AIG2-like_dom"/>
</dbReference>
<evidence type="ECO:0000256" key="1">
    <source>
        <dbReference type="ARBA" id="ARBA00023239"/>
    </source>
</evidence>
<gene>
    <name evidence="3" type="ORF">METZ01_LOCUS369327</name>
</gene>